<dbReference type="Pfam" id="PF00625">
    <property type="entry name" value="Guanylate_kin"/>
    <property type="match status" value="1"/>
</dbReference>
<evidence type="ECO:0000256" key="7">
    <source>
        <dbReference type="ARBA" id="ARBA00022840"/>
    </source>
</evidence>
<evidence type="ECO:0000256" key="3">
    <source>
        <dbReference type="ARBA" id="ARBA00016296"/>
    </source>
</evidence>
<keyword evidence="9" id="KW-0963">Cytoplasm</keyword>
<evidence type="ECO:0000256" key="5">
    <source>
        <dbReference type="ARBA" id="ARBA00022741"/>
    </source>
</evidence>
<accession>A0ABW9ZXK1</accession>
<dbReference type="InterPro" id="IPR017665">
    <property type="entry name" value="Guanylate_kinase"/>
</dbReference>
<comment type="similarity">
    <text evidence="1 9">Belongs to the guanylate kinase family.</text>
</comment>
<evidence type="ECO:0000256" key="8">
    <source>
        <dbReference type="ARBA" id="ARBA00030128"/>
    </source>
</evidence>
<dbReference type="PROSITE" id="PS50052">
    <property type="entry name" value="GUANYLATE_KINASE_2"/>
    <property type="match status" value="1"/>
</dbReference>
<evidence type="ECO:0000256" key="9">
    <source>
        <dbReference type="HAMAP-Rule" id="MF_00328"/>
    </source>
</evidence>
<dbReference type="PANTHER" id="PTHR23117:SF13">
    <property type="entry name" value="GUANYLATE KINASE"/>
    <property type="match status" value="1"/>
</dbReference>
<dbReference type="NCBIfam" id="TIGR03263">
    <property type="entry name" value="guanyl_kin"/>
    <property type="match status" value="1"/>
</dbReference>
<keyword evidence="7 9" id="KW-0067">ATP-binding</keyword>
<dbReference type="Gene3D" id="3.40.50.300">
    <property type="entry name" value="P-loop containing nucleotide triphosphate hydrolases"/>
    <property type="match status" value="1"/>
</dbReference>
<dbReference type="InterPro" id="IPR008145">
    <property type="entry name" value="GK/Ca_channel_bsu"/>
</dbReference>
<keyword evidence="5 9" id="KW-0547">Nucleotide-binding</keyword>
<evidence type="ECO:0000256" key="2">
    <source>
        <dbReference type="ARBA" id="ARBA00012961"/>
    </source>
</evidence>
<dbReference type="InterPro" id="IPR020590">
    <property type="entry name" value="Guanylate_kinase_CS"/>
</dbReference>
<keyword evidence="6 9" id="KW-0418">Kinase</keyword>
<evidence type="ECO:0000259" key="10">
    <source>
        <dbReference type="PROSITE" id="PS50052"/>
    </source>
</evidence>
<dbReference type="SUPFAM" id="SSF52540">
    <property type="entry name" value="P-loop containing nucleoside triphosphate hydrolases"/>
    <property type="match status" value="1"/>
</dbReference>
<reference evidence="11 12" key="1">
    <citation type="submission" date="2020-01" db="EMBL/GenBank/DDBJ databases">
        <title>Genome analysis.</title>
        <authorList>
            <person name="Wu S."/>
            <person name="Wang G."/>
        </authorList>
    </citation>
    <scope>NUCLEOTIDE SEQUENCE [LARGE SCALE GENOMIC DNA]</scope>
    <source>
        <strain evidence="11 12">SYL130</strain>
    </source>
</reference>
<dbReference type="InterPro" id="IPR008144">
    <property type="entry name" value="Guanylate_kin-like_dom"/>
</dbReference>
<evidence type="ECO:0000256" key="1">
    <source>
        <dbReference type="ARBA" id="ARBA00005790"/>
    </source>
</evidence>
<dbReference type="EC" id="2.7.4.8" evidence="2 9"/>
<dbReference type="RefSeq" id="WP_161820165.1">
    <property type="nucleotide sequence ID" value="NZ_JAACJS010000015.1"/>
</dbReference>
<dbReference type="InterPro" id="IPR027417">
    <property type="entry name" value="P-loop_NTPase"/>
</dbReference>
<dbReference type="GO" id="GO:0004385">
    <property type="term" value="F:GMP kinase activity"/>
    <property type="evidence" value="ECO:0007669"/>
    <property type="project" value="UniProtKB-EC"/>
</dbReference>
<comment type="caution">
    <text evidence="11">The sequence shown here is derived from an EMBL/GenBank/DDBJ whole genome shotgun (WGS) entry which is preliminary data.</text>
</comment>
<evidence type="ECO:0000313" key="11">
    <source>
        <dbReference type="EMBL" id="NCI51901.1"/>
    </source>
</evidence>
<evidence type="ECO:0000313" key="12">
    <source>
        <dbReference type="Proteomes" id="UP000753802"/>
    </source>
</evidence>
<dbReference type="SMART" id="SM00072">
    <property type="entry name" value="GuKc"/>
    <property type="match status" value="1"/>
</dbReference>
<dbReference type="CDD" id="cd00071">
    <property type="entry name" value="GMPK"/>
    <property type="match status" value="1"/>
</dbReference>
<dbReference type="EMBL" id="JAACJS010000015">
    <property type="protein sequence ID" value="NCI51901.1"/>
    <property type="molecule type" value="Genomic_DNA"/>
</dbReference>
<dbReference type="HAMAP" id="MF_00328">
    <property type="entry name" value="Guanylate_kinase"/>
    <property type="match status" value="1"/>
</dbReference>
<feature type="binding site" evidence="9">
    <location>
        <begin position="14"/>
        <end position="21"/>
    </location>
    <ligand>
        <name>ATP</name>
        <dbReference type="ChEBI" id="CHEBI:30616"/>
    </ligand>
</feature>
<evidence type="ECO:0000256" key="6">
    <source>
        <dbReference type="ARBA" id="ARBA00022777"/>
    </source>
</evidence>
<proteinExistence type="inferred from homology"/>
<keyword evidence="12" id="KW-1185">Reference proteome</keyword>
<sequence>MQLASQGKLIIITAPSGSGKTSITRYLINKYPKLAFSISATTRAPRGQEKNGVEYYFLSVEEFKQKIDKKAFIEWEMVYEGKYYGTLKSELERMWIAGQVPMLDIDVQGAVHVQQRFAGDCLSIFIQPPSIEELRRRLEGRGTETKESLETRVNKAAYEMSFSHQFNKTILNDDLDKACRETEEVICSFLGDSLRP</sequence>
<organism evidence="11 12">
    <name type="scientific">Sediminibacterium roseum</name>
    <dbReference type="NCBI Taxonomy" id="1978412"/>
    <lineage>
        <taxon>Bacteria</taxon>
        <taxon>Pseudomonadati</taxon>
        <taxon>Bacteroidota</taxon>
        <taxon>Chitinophagia</taxon>
        <taxon>Chitinophagales</taxon>
        <taxon>Chitinophagaceae</taxon>
        <taxon>Sediminibacterium</taxon>
    </lineage>
</organism>
<dbReference type="PANTHER" id="PTHR23117">
    <property type="entry name" value="GUANYLATE KINASE-RELATED"/>
    <property type="match status" value="1"/>
</dbReference>
<comment type="catalytic activity">
    <reaction evidence="9">
        <text>GMP + ATP = GDP + ADP</text>
        <dbReference type="Rhea" id="RHEA:20780"/>
        <dbReference type="ChEBI" id="CHEBI:30616"/>
        <dbReference type="ChEBI" id="CHEBI:58115"/>
        <dbReference type="ChEBI" id="CHEBI:58189"/>
        <dbReference type="ChEBI" id="CHEBI:456216"/>
        <dbReference type="EC" id="2.7.4.8"/>
    </reaction>
</comment>
<dbReference type="Gene3D" id="3.30.63.10">
    <property type="entry name" value="Guanylate Kinase phosphate binding domain"/>
    <property type="match status" value="1"/>
</dbReference>
<comment type="subcellular location">
    <subcellularLocation>
        <location evidence="9">Cytoplasm</location>
    </subcellularLocation>
</comment>
<protein>
    <recommendedName>
        <fullName evidence="3 9">Guanylate kinase</fullName>
        <ecNumber evidence="2 9">2.7.4.8</ecNumber>
    </recommendedName>
    <alternativeName>
        <fullName evidence="8 9">GMP kinase</fullName>
    </alternativeName>
</protein>
<comment type="function">
    <text evidence="9">Essential for recycling GMP and indirectly, cGMP.</text>
</comment>
<evidence type="ECO:0000256" key="4">
    <source>
        <dbReference type="ARBA" id="ARBA00022679"/>
    </source>
</evidence>
<dbReference type="PROSITE" id="PS00856">
    <property type="entry name" value="GUANYLATE_KINASE_1"/>
    <property type="match status" value="1"/>
</dbReference>
<gene>
    <name evidence="9" type="primary">gmk</name>
    <name evidence="11" type="ORF">GWC95_18400</name>
</gene>
<feature type="domain" description="Guanylate kinase-like" evidence="10">
    <location>
        <begin position="7"/>
        <end position="187"/>
    </location>
</feature>
<dbReference type="Proteomes" id="UP000753802">
    <property type="component" value="Unassembled WGS sequence"/>
</dbReference>
<name>A0ABW9ZXK1_9BACT</name>
<keyword evidence="4 9" id="KW-0808">Transferase</keyword>